<sequence>MAESVRVGLKQFSYANTTIVHDIDLVVERGECIVLTGSSGCGKTTLIRLINGLIPALYDGDVDGSIHIRQRRMDEYRPGEIAKYVGNVFQNPNDQFFSKTVEGEVALIGENMGMPVGKLRHRVDCALHQTGIAALRNREVRQLSGGQKQKVAVASTLVFDSGILVLDEPSANLDYTATHQLGDILGRLKQQGKTIIIAEHRLAYLAGLADRVVVMEAGRISDIIPAGELAHGLERRHGLRCLNEDNLTALMPPPSGEPAVTVDNLRIDNGSYSFPSLVDFVVHRGECMAVIGDNGVGKTTLAKQLKGLLPLRQGRTSYGQRQRARRKNVSIALQNCVDMFFSETVEKELIPRDKRNDPDYLARVKQYLIDFELWDKRTLNPHDLSGGEKQRLAVLIALLEPSELVILDEPTAGLDYRRMVIVADAIREKIITTPVILITHDLELLYRTCNTVYMLSRKGNSKHPVSGNERRILEFFQHAGKKL</sequence>
<dbReference type="PROSITE" id="PS50893">
    <property type="entry name" value="ABC_TRANSPORTER_2"/>
    <property type="match status" value="2"/>
</dbReference>
<evidence type="ECO:0000256" key="9">
    <source>
        <dbReference type="ARBA" id="ARBA00023136"/>
    </source>
</evidence>
<evidence type="ECO:0000256" key="5">
    <source>
        <dbReference type="ARBA" id="ARBA00022737"/>
    </source>
</evidence>
<organism evidence="12 13">
    <name type="scientific">Corynebacterium mendelii</name>
    <dbReference type="NCBI Taxonomy" id="2765362"/>
    <lineage>
        <taxon>Bacteria</taxon>
        <taxon>Bacillati</taxon>
        <taxon>Actinomycetota</taxon>
        <taxon>Actinomycetes</taxon>
        <taxon>Mycobacteriales</taxon>
        <taxon>Corynebacteriaceae</taxon>
        <taxon>Corynebacterium</taxon>
    </lineage>
</organism>
<evidence type="ECO:0000256" key="4">
    <source>
        <dbReference type="ARBA" id="ARBA00022475"/>
    </source>
</evidence>
<evidence type="ECO:0000256" key="10">
    <source>
        <dbReference type="ARBA" id="ARBA00025157"/>
    </source>
</evidence>
<evidence type="ECO:0000256" key="8">
    <source>
        <dbReference type="ARBA" id="ARBA00022967"/>
    </source>
</evidence>
<dbReference type="PANTHER" id="PTHR43553">
    <property type="entry name" value="HEAVY METAL TRANSPORTER"/>
    <property type="match status" value="1"/>
</dbReference>
<feature type="domain" description="ABC transporter" evidence="11">
    <location>
        <begin position="5"/>
        <end position="242"/>
    </location>
</feature>
<dbReference type="AlphaFoldDB" id="A0A939IWV1"/>
<keyword evidence="7 12" id="KW-0067">ATP-binding</keyword>
<dbReference type="RefSeq" id="WP_207118544.1">
    <property type="nucleotide sequence ID" value="NZ_JAFLEQ010000008.1"/>
</dbReference>
<dbReference type="GO" id="GO:0042626">
    <property type="term" value="F:ATPase-coupled transmembrane transporter activity"/>
    <property type="evidence" value="ECO:0007669"/>
    <property type="project" value="TreeGrafter"/>
</dbReference>
<dbReference type="SUPFAM" id="SSF52540">
    <property type="entry name" value="P-loop containing nucleoside triphosphate hydrolases"/>
    <property type="match status" value="2"/>
</dbReference>
<gene>
    <name evidence="12" type="ORF">JZY06_04175</name>
</gene>
<accession>A0A939IWV1</accession>
<dbReference type="EMBL" id="JAFLEQ010000008">
    <property type="protein sequence ID" value="MBN9643820.1"/>
    <property type="molecule type" value="Genomic_DNA"/>
</dbReference>
<keyword evidence="3" id="KW-0813">Transport</keyword>
<comment type="similarity">
    <text evidence="2">Belongs to the ABC transporter superfamily.</text>
</comment>
<dbReference type="InterPro" id="IPR003439">
    <property type="entry name" value="ABC_transporter-like_ATP-bd"/>
</dbReference>
<proteinExistence type="inferred from homology"/>
<feature type="domain" description="ABC transporter" evidence="11">
    <location>
        <begin position="260"/>
        <end position="482"/>
    </location>
</feature>
<dbReference type="InterPro" id="IPR050095">
    <property type="entry name" value="ECF_ABC_transporter_ATP-bd"/>
</dbReference>
<dbReference type="PANTHER" id="PTHR43553:SF23">
    <property type="entry name" value="ABC TRANSPORTER ATP-BINDING COMPONENT"/>
    <property type="match status" value="1"/>
</dbReference>
<name>A0A939IWV1_9CORY</name>
<evidence type="ECO:0000259" key="11">
    <source>
        <dbReference type="PROSITE" id="PS50893"/>
    </source>
</evidence>
<evidence type="ECO:0000313" key="13">
    <source>
        <dbReference type="Proteomes" id="UP000664332"/>
    </source>
</evidence>
<dbReference type="GO" id="GO:0043190">
    <property type="term" value="C:ATP-binding cassette (ABC) transporter complex"/>
    <property type="evidence" value="ECO:0007669"/>
    <property type="project" value="TreeGrafter"/>
</dbReference>
<dbReference type="InterPro" id="IPR003593">
    <property type="entry name" value="AAA+_ATPase"/>
</dbReference>
<evidence type="ECO:0000256" key="1">
    <source>
        <dbReference type="ARBA" id="ARBA00004202"/>
    </source>
</evidence>
<dbReference type="GO" id="GO:0005524">
    <property type="term" value="F:ATP binding"/>
    <property type="evidence" value="ECO:0007669"/>
    <property type="project" value="UniProtKB-KW"/>
</dbReference>
<dbReference type="Proteomes" id="UP000664332">
    <property type="component" value="Unassembled WGS sequence"/>
</dbReference>
<dbReference type="InterPro" id="IPR027417">
    <property type="entry name" value="P-loop_NTPase"/>
</dbReference>
<keyword evidence="6" id="KW-0547">Nucleotide-binding</keyword>
<dbReference type="Gene3D" id="3.40.50.300">
    <property type="entry name" value="P-loop containing nucleotide triphosphate hydrolases"/>
    <property type="match status" value="2"/>
</dbReference>
<dbReference type="Pfam" id="PF00005">
    <property type="entry name" value="ABC_tran"/>
    <property type="match status" value="2"/>
</dbReference>
<evidence type="ECO:0000256" key="7">
    <source>
        <dbReference type="ARBA" id="ARBA00022840"/>
    </source>
</evidence>
<dbReference type="InterPro" id="IPR015856">
    <property type="entry name" value="ABC_transpr_CbiO/EcfA_su"/>
</dbReference>
<dbReference type="SMART" id="SM00382">
    <property type="entry name" value="AAA"/>
    <property type="match status" value="2"/>
</dbReference>
<keyword evidence="8" id="KW-1278">Translocase</keyword>
<keyword evidence="9" id="KW-0472">Membrane</keyword>
<dbReference type="GO" id="GO:0016887">
    <property type="term" value="F:ATP hydrolysis activity"/>
    <property type="evidence" value="ECO:0007669"/>
    <property type="project" value="InterPro"/>
</dbReference>
<evidence type="ECO:0000256" key="6">
    <source>
        <dbReference type="ARBA" id="ARBA00022741"/>
    </source>
</evidence>
<evidence type="ECO:0000256" key="2">
    <source>
        <dbReference type="ARBA" id="ARBA00005417"/>
    </source>
</evidence>
<comment type="function">
    <text evidence="10">Probably part of an ABC transporter complex. Responsible for energy coupling to the transport system.</text>
</comment>
<keyword evidence="5" id="KW-0677">Repeat</keyword>
<dbReference type="CDD" id="cd03225">
    <property type="entry name" value="ABC_cobalt_CbiO_domain1"/>
    <property type="match status" value="1"/>
</dbReference>
<keyword evidence="13" id="KW-1185">Reference proteome</keyword>
<comment type="caution">
    <text evidence="12">The sequence shown here is derived from an EMBL/GenBank/DDBJ whole genome shotgun (WGS) entry which is preliminary data.</text>
</comment>
<dbReference type="InterPro" id="IPR017871">
    <property type="entry name" value="ABC_transporter-like_CS"/>
</dbReference>
<evidence type="ECO:0000313" key="12">
    <source>
        <dbReference type="EMBL" id="MBN9643820.1"/>
    </source>
</evidence>
<dbReference type="PROSITE" id="PS00211">
    <property type="entry name" value="ABC_TRANSPORTER_1"/>
    <property type="match status" value="2"/>
</dbReference>
<protein>
    <submittedName>
        <fullName evidence="12">ATP-binding cassette domain-containing protein</fullName>
    </submittedName>
</protein>
<evidence type="ECO:0000256" key="3">
    <source>
        <dbReference type="ARBA" id="ARBA00022448"/>
    </source>
</evidence>
<comment type="subcellular location">
    <subcellularLocation>
        <location evidence="1">Cell membrane</location>
        <topology evidence="1">Peripheral membrane protein</topology>
    </subcellularLocation>
</comment>
<reference evidence="12" key="1">
    <citation type="submission" date="2021-03" db="EMBL/GenBank/DDBJ databases">
        <authorList>
            <person name="Sun Q."/>
        </authorList>
    </citation>
    <scope>NUCLEOTIDE SEQUENCE</scope>
    <source>
        <strain evidence="12">CCM 8862</strain>
    </source>
</reference>
<keyword evidence="4" id="KW-1003">Cell membrane</keyword>